<dbReference type="CDD" id="cd00085">
    <property type="entry name" value="HNHc"/>
    <property type="match status" value="1"/>
</dbReference>
<feature type="domain" description="HNH" evidence="1">
    <location>
        <begin position="60"/>
        <end position="78"/>
    </location>
</feature>
<dbReference type="OrthoDB" id="9052589at2"/>
<protein>
    <recommendedName>
        <fullName evidence="1">HNH domain-containing protein</fullName>
    </recommendedName>
</protein>
<reference evidence="2 3" key="1">
    <citation type="journal article" date="2014" name="Genome Announc.">
        <title>Draft Genome Sequence of Advenella kashmirensis Strain W13003, a Polycyclic Aromatic Hydrocarbon-Degrading Bacterium.</title>
        <authorList>
            <person name="Wang X."/>
            <person name="Jin D."/>
            <person name="Zhou L."/>
            <person name="Wu L."/>
            <person name="An W."/>
            <person name="Zhao L."/>
        </authorList>
    </citation>
    <scope>NUCLEOTIDE SEQUENCE [LARGE SCALE GENOMIC DNA]</scope>
    <source>
        <strain evidence="2 3">W13003</strain>
    </source>
</reference>
<evidence type="ECO:0000313" key="2">
    <source>
        <dbReference type="EMBL" id="ETF03912.1"/>
    </source>
</evidence>
<accession>V8QW78</accession>
<name>V8QW78_9BURK</name>
<sequence length="223" mass="24858">MAISDNTVKLLWGRAAGICSNPGCREDLTVLLEGIRGFNVGEMAHVIASSPTGPRGVAGGGSDEYENLILLCPTCHRTIDKAPSGTYSTETLHLWKRSHEASIRSNGMAKIFQNSEELKKHITFLLAENHALWATIGPQSSVAKTDPGSNMNEIWTLRKLDTIVPNNIEIINTIGANFRLLSKAEIYLFFLFKNHAKAFEQHQYTRLDNYPLFPQEFEKAMQP</sequence>
<dbReference type="EMBL" id="AYXT01000001">
    <property type="protein sequence ID" value="ETF03912.1"/>
    <property type="molecule type" value="Genomic_DNA"/>
</dbReference>
<dbReference type="AlphaFoldDB" id="V8QW78"/>
<proteinExistence type="predicted"/>
<dbReference type="STRING" id="1424334.W822_01530"/>
<dbReference type="Proteomes" id="UP000018733">
    <property type="component" value="Unassembled WGS sequence"/>
</dbReference>
<dbReference type="GO" id="GO:0003676">
    <property type="term" value="F:nucleic acid binding"/>
    <property type="evidence" value="ECO:0007669"/>
    <property type="project" value="InterPro"/>
</dbReference>
<dbReference type="HOGENOM" id="CLU_104135_0_0_4"/>
<dbReference type="InterPro" id="IPR003615">
    <property type="entry name" value="HNH_nuc"/>
</dbReference>
<dbReference type="Pfam" id="PF01844">
    <property type="entry name" value="HNH"/>
    <property type="match status" value="1"/>
</dbReference>
<dbReference type="eggNOG" id="COG1403">
    <property type="taxonomic scope" value="Bacteria"/>
</dbReference>
<dbReference type="GO" id="GO:0008270">
    <property type="term" value="F:zinc ion binding"/>
    <property type="evidence" value="ECO:0007669"/>
    <property type="project" value="InterPro"/>
</dbReference>
<organism evidence="2 3">
    <name type="scientific">Advenella kashmirensis W13003</name>
    <dbReference type="NCBI Taxonomy" id="1424334"/>
    <lineage>
        <taxon>Bacteria</taxon>
        <taxon>Pseudomonadati</taxon>
        <taxon>Pseudomonadota</taxon>
        <taxon>Betaproteobacteria</taxon>
        <taxon>Burkholderiales</taxon>
        <taxon>Alcaligenaceae</taxon>
    </lineage>
</organism>
<evidence type="ECO:0000313" key="3">
    <source>
        <dbReference type="Proteomes" id="UP000018733"/>
    </source>
</evidence>
<dbReference type="GO" id="GO:0004519">
    <property type="term" value="F:endonuclease activity"/>
    <property type="evidence" value="ECO:0007669"/>
    <property type="project" value="InterPro"/>
</dbReference>
<keyword evidence="3" id="KW-1185">Reference proteome</keyword>
<dbReference type="InterPro" id="IPR002711">
    <property type="entry name" value="HNH"/>
</dbReference>
<comment type="caution">
    <text evidence="2">The sequence shown here is derived from an EMBL/GenBank/DDBJ whole genome shotgun (WGS) entry which is preliminary data.</text>
</comment>
<dbReference type="RefSeq" id="WP_024003374.1">
    <property type="nucleotide sequence ID" value="NZ_KI650979.1"/>
</dbReference>
<evidence type="ECO:0000259" key="1">
    <source>
        <dbReference type="Pfam" id="PF01844"/>
    </source>
</evidence>
<gene>
    <name evidence="2" type="ORF">W822_01530</name>
</gene>